<dbReference type="PANTHER" id="PTHR36943:SF1">
    <property type="entry name" value="CCHC-TYPE DOMAIN-CONTAINING PROTEIN"/>
    <property type="match status" value="1"/>
</dbReference>
<dbReference type="SUPFAM" id="SSF50630">
    <property type="entry name" value="Acid proteases"/>
    <property type="match status" value="2"/>
</dbReference>
<evidence type="ECO:0000313" key="2">
    <source>
        <dbReference type="Proteomes" id="UP000820818"/>
    </source>
</evidence>
<dbReference type="EMBL" id="WJBH02000010">
    <property type="protein sequence ID" value="KAI9551724.1"/>
    <property type="molecule type" value="Genomic_DNA"/>
</dbReference>
<dbReference type="PANTHER" id="PTHR36943">
    <property type="entry name" value="CCHC-TYPE DOMAIN-CONTAINING PROTEIN"/>
    <property type="match status" value="1"/>
</dbReference>
<dbReference type="AlphaFoldDB" id="A0AAD5KH07"/>
<accession>A0AAD5KH07</accession>
<gene>
    <name evidence="1" type="ORF">GHT06_022061</name>
</gene>
<evidence type="ECO:0000313" key="1">
    <source>
        <dbReference type="EMBL" id="KAI9551724.1"/>
    </source>
</evidence>
<evidence type="ECO:0008006" key="3">
    <source>
        <dbReference type="Google" id="ProtNLM"/>
    </source>
</evidence>
<reference evidence="1 2" key="1">
    <citation type="submission" date="2022-05" db="EMBL/GenBank/DDBJ databases">
        <title>A multi-omics perspective on studying reproductive biology in Daphnia sinensis.</title>
        <authorList>
            <person name="Jia J."/>
        </authorList>
    </citation>
    <scope>NUCLEOTIDE SEQUENCE [LARGE SCALE GENOMIC DNA]</scope>
    <source>
        <strain evidence="1 2">WSL</strain>
    </source>
</reference>
<dbReference type="Proteomes" id="UP000820818">
    <property type="component" value="Linkage Group LG10"/>
</dbReference>
<proteinExistence type="predicted"/>
<comment type="caution">
    <text evidence="1">The sequence shown here is derived from an EMBL/GenBank/DDBJ whole genome shotgun (WGS) entry which is preliminary data.</text>
</comment>
<dbReference type="Gene3D" id="2.40.70.10">
    <property type="entry name" value="Acid Proteases"/>
    <property type="match status" value="2"/>
</dbReference>
<sequence length="216" mass="24668">MAEVRKDHGRIFLNVMINNHPVEMLLDSGAHSAVINNRIWRAMGKPELLETNASFISCTKTSWFPLILHLDLNKLIYDGVIYHLETRESSFIRRKELDMQGAIWSKPFVCDVECEGTTIEMEIDIGSHVSIIGKRLWRKLGRPALEPLTGPVHCTANQEIPMKGKMRATVRYKDKKISNLSLLVQENDESPLLGVDWLEAGLRLDFNEIFVHLESC</sequence>
<organism evidence="1 2">
    <name type="scientific">Daphnia sinensis</name>
    <dbReference type="NCBI Taxonomy" id="1820382"/>
    <lineage>
        <taxon>Eukaryota</taxon>
        <taxon>Metazoa</taxon>
        <taxon>Ecdysozoa</taxon>
        <taxon>Arthropoda</taxon>
        <taxon>Crustacea</taxon>
        <taxon>Branchiopoda</taxon>
        <taxon>Diplostraca</taxon>
        <taxon>Cladocera</taxon>
        <taxon>Anomopoda</taxon>
        <taxon>Daphniidae</taxon>
        <taxon>Daphnia</taxon>
        <taxon>Daphnia similis group</taxon>
    </lineage>
</organism>
<keyword evidence="2" id="KW-1185">Reference proteome</keyword>
<dbReference type="Pfam" id="PF13650">
    <property type="entry name" value="Asp_protease_2"/>
    <property type="match status" value="1"/>
</dbReference>
<name>A0AAD5KH07_9CRUS</name>
<dbReference type="InterPro" id="IPR021109">
    <property type="entry name" value="Peptidase_aspartic_dom_sf"/>
</dbReference>
<protein>
    <recommendedName>
        <fullName evidence="3">Peptidase A2 domain-containing protein</fullName>
    </recommendedName>
</protein>